<dbReference type="SMART" id="SM00651">
    <property type="entry name" value="Sm"/>
    <property type="match status" value="1"/>
</dbReference>
<evidence type="ECO:0000256" key="3">
    <source>
        <dbReference type="ARBA" id="ARBA00022664"/>
    </source>
</evidence>
<dbReference type="InterPro" id="IPR001163">
    <property type="entry name" value="Sm_dom_euk/arc"/>
</dbReference>
<evidence type="ECO:0000256" key="7">
    <source>
        <dbReference type="ARBA" id="ARBA00023242"/>
    </source>
</evidence>
<keyword evidence="4 10" id="KW-0747">Spliceosome</keyword>
<dbReference type="PANTHER" id="PTHR11021:SF0">
    <property type="entry name" value="SMALL NUCLEAR RIBONUCLEOPROTEIN F"/>
    <property type="match status" value="1"/>
</dbReference>
<dbReference type="GO" id="GO:0005686">
    <property type="term" value="C:U2 snRNP"/>
    <property type="evidence" value="ECO:0007669"/>
    <property type="project" value="EnsemblFungi"/>
</dbReference>
<reference evidence="13" key="1">
    <citation type="submission" date="2016-02" db="EMBL/GenBank/DDBJ databases">
        <title>Comparative genomics of biotechnologically important yeasts.</title>
        <authorList>
            <consortium name="DOE Joint Genome Institute"/>
            <person name="Riley R."/>
            <person name="Haridas S."/>
            <person name="Wolfe K.H."/>
            <person name="Lopes M.R."/>
            <person name="Hittinger C.T."/>
            <person name="Goker M."/>
            <person name="Salamov A."/>
            <person name="Wisecaver J."/>
            <person name="Long T.M."/>
            <person name="Aerts A.L."/>
            <person name="Barry K."/>
            <person name="Choi C."/>
            <person name="Clum A."/>
            <person name="Coughlan A.Y."/>
            <person name="Deshpande S."/>
            <person name="Douglass A.P."/>
            <person name="Hanson S.J."/>
            <person name="Klenk H.-P."/>
            <person name="Labutti K."/>
            <person name="Lapidus A."/>
            <person name="Lindquist E."/>
            <person name="Lipzen A."/>
            <person name="Meier-Kolthoff J.P."/>
            <person name="Ohm R.A."/>
            <person name="Otillar R.P."/>
            <person name="Pangilinan J."/>
            <person name="Peng Y."/>
            <person name="Rokas A."/>
            <person name="Rosa C.A."/>
            <person name="Scheuner C."/>
            <person name="Sibirny A.A."/>
            <person name="Slot J.C."/>
            <person name="Stielow J.B."/>
            <person name="Sun H."/>
            <person name="Kurtzman C.P."/>
            <person name="Blackwell M."/>
            <person name="Jeffries T.W."/>
            <person name="Grigoriev I.V."/>
        </authorList>
    </citation>
    <scope>NUCLEOTIDE SEQUENCE [LARGE SCALE GENOMIC DNA]</scope>
    <source>
        <strain evidence="13">NRRL Y-17796</strain>
    </source>
</reference>
<proteinExistence type="inferred from homology"/>
<evidence type="ECO:0000259" key="11">
    <source>
        <dbReference type="PROSITE" id="PS52002"/>
    </source>
</evidence>
<dbReference type="GO" id="GO:0005682">
    <property type="term" value="C:U5 snRNP"/>
    <property type="evidence" value="ECO:0007669"/>
    <property type="project" value="EnsemblFungi"/>
</dbReference>
<feature type="domain" description="Sm" evidence="11">
    <location>
        <begin position="7"/>
        <end position="80"/>
    </location>
</feature>
<dbReference type="GO" id="GO:0005685">
    <property type="term" value="C:U1 snRNP"/>
    <property type="evidence" value="ECO:0007669"/>
    <property type="project" value="EnsemblFungi"/>
</dbReference>
<dbReference type="GO" id="GO:0008266">
    <property type="term" value="F:poly(U) RNA binding"/>
    <property type="evidence" value="ECO:0007669"/>
    <property type="project" value="EnsemblFungi"/>
</dbReference>
<dbReference type="PROSITE" id="PS52002">
    <property type="entry name" value="SM"/>
    <property type="match status" value="1"/>
</dbReference>
<dbReference type="GO" id="GO:0046540">
    <property type="term" value="C:U4/U6 x U5 tri-snRNP complex"/>
    <property type="evidence" value="ECO:0007669"/>
    <property type="project" value="EnsemblFungi"/>
</dbReference>
<dbReference type="GO" id="GO:0034715">
    <property type="term" value="C:pICln-Sm protein complex"/>
    <property type="evidence" value="ECO:0007669"/>
    <property type="project" value="TreeGrafter"/>
</dbReference>
<evidence type="ECO:0000313" key="12">
    <source>
        <dbReference type="EMBL" id="ODV92543.1"/>
    </source>
</evidence>
<comment type="subcellular location">
    <subcellularLocation>
        <location evidence="1 10">Nucleus</location>
    </subcellularLocation>
</comment>
<dbReference type="InterPro" id="IPR047575">
    <property type="entry name" value="Sm"/>
</dbReference>
<evidence type="ECO:0000313" key="13">
    <source>
        <dbReference type="Proteomes" id="UP000095023"/>
    </source>
</evidence>
<keyword evidence="6 10" id="KW-0508">mRNA splicing</keyword>
<keyword evidence="7 10" id="KW-0539">Nucleus</keyword>
<comment type="similarity">
    <text evidence="2 10">Belongs to the snRNP Sm proteins family. SmF/LSm6 subfamily.</text>
</comment>
<dbReference type="GO" id="GO:0071013">
    <property type="term" value="C:catalytic step 2 spliceosome"/>
    <property type="evidence" value="ECO:0007669"/>
    <property type="project" value="TreeGrafter"/>
</dbReference>
<dbReference type="GO" id="GO:0036261">
    <property type="term" value="P:7-methylguanosine cap hypermethylation"/>
    <property type="evidence" value="ECO:0007669"/>
    <property type="project" value="EnsemblFungi"/>
</dbReference>
<protein>
    <recommendedName>
        <fullName evidence="9">Sm protein F</fullName>
    </recommendedName>
</protein>
<dbReference type="GO" id="GO:1990935">
    <property type="term" value="F:splicing factor binding"/>
    <property type="evidence" value="ECO:0007669"/>
    <property type="project" value="EnsemblFungi"/>
</dbReference>
<gene>
    <name evidence="12" type="ORF">CANCADRAFT_22444</name>
</gene>
<evidence type="ECO:0000256" key="1">
    <source>
        <dbReference type="ARBA" id="ARBA00004123"/>
    </source>
</evidence>
<dbReference type="InterPro" id="IPR010920">
    <property type="entry name" value="LSM_dom_sf"/>
</dbReference>
<evidence type="ECO:0000256" key="6">
    <source>
        <dbReference type="ARBA" id="ARBA00023187"/>
    </source>
</evidence>
<evidence type="ECO:0000256" key="2">
    <source>
        <dbReference type="ARBA" id="ARBA00007927"/>
    </source>
</evidence>
<dbReference type="Pfam" id="PF01423">
    <property type="entry name" value="LSM"/>
    <property type="match status" value="1"/>
</dbReference>
<dbReference type="Proteomes" id="UP000095023">
    <property type="component" value="Unassembled WGS sequence"/>
</dbReference>
<dbReference type="GO" id="GO:0000398">
    <property type="term" value="P:mRNA splicing, via spliceosome"/>
    <property type="evidence" value="ECO:0007669"/>
    <property type="project" value="EnsemblFungi"/>
</dbReference>
<dbReference type="Gene3D" id="2.30.30.100">
    <property type="match status" value="1"/>
</dbReference>
<accession>A0A1E4TLD1</accession>
<keyword evidence="13" id="KW-1185">Reference proteome</keyword>
<evidence type="ECO:0000256" key="8">
    <source>
        <dbReference type="ARBA" id="ARBA00023274"/>
    </source>
</evidence>
<dbReference type="GO" id="GO:0071014">
    <property type="term" value="C:post-mRNA release spliceosomal complex"/>
    <property type="evidence" value="ECO:0007669"/>
    <property type="project" value="EnsemblFungi"/>
</dbReference>
<dbReference type="InterPro" id="IPR016487">
    <property type="entry name" value="Lsm6/sSmF"/>
</dbReference>
<dbReference type="InterPro" id="IPR034100">
    <property type="entry name" value="Sm_F"/>
</dbReference>
<dbReference type="OrthoDB" id="409625at2759"/>
<evidence type="ECO:0000256" key="5">
    <source>
        <dbReference type="ARBA" id="ARBA00022884"/>
    </source>
</evidence>
<keyword evidence="3 10" id="KW-0507">mRNA processing</keyword>
<keyword evidence="5 10" id="KW-0694">RNA-binding</keyword>
<dbReference type="EMBL" id="KV453841">
    <property type="protein sequence ID" value="ODV92543.1"/>
    <property type="molecule type" value="Genomic_DNA"/>
</dbReference>
<dbReference type="AlphaFoldDB" id="A0A1E4TLD1"/>
<evidence type="ECO:0000256" key="9">
    <source>
        <dbReference type="ARBA" id="ARBA00030144"/>
    </source>
</evidence>
<name>A0A1E4TLD1_9ASCO</name>
<dbReference type="GO" id="GO:0000974">
    <property type="term" value="C:Prp19 complex"/>
    <property type="evidence" value="ECO:0007669"/>
    <property type="project" value="EnsemblFungi"/>
</dbReference>
<dbReference type="SUPFAM" id="SSF50182">
    <property type="entry name" value="Sm-like ribonucleoproteins"/>
    <property type="match status" value="1"/>
</dbReference>
<keyword evidence="8 10" id="KW-0687">Ribonucleoprotein</keyword>
<sequence length="88" mass="9872">MSLDPINPNPFMQNLVGKPVIVRLKWNRTEYRGTLLSIDSYMNIQMDDAIEYIAGDLKGPVGEIMIRCNNVLWVSDASSKSDGKAVEQ</sequence>
<dbReference type="PANTHER" id="PTHR11021">
    <property type="entry name" value="SMALL NUCLEAR RIBONUCLEOPROTEIN F SNRNP-F"/>
    <property type="match status" value="1"/>
</dbReference>
<evidence type="ECO:0000256" key="10">
    <source>
        <dbReference type="PIRNR" id="PIRNR006609"/>
    </source>
</evidence>
<evidence type="ECO:0000256" key="4">
    <source>
        <dbReference type="ARBA" id="ARBA00022728"/>
    </source>
</evidence>
<organism evidence="12 13">
    <name type="scientific">Tortispora caseinolytica NRRL Y-17796</name>
    <dbReference type="NCBI Taxonomy" id="767744"/>
    <lineage>
        <taxon>Eukaryota</taxon>
        <taxon>Fungi</taxon>
        <taxon>Dikarya</taxon>
        <taxon>Ascomycota</taxon>
        <taxon>Saccharomycotina</taxon>
        <taxon>Trigonopsidomycetes</taxon>
        <taxon>Trigonopsidales</taxon>
        <taxon>Trigonopsidaceae</taxon>
        <taxon>Tortispora</taxon>
    </lineage>
</organism>
<dbReference type="GO" id="GO:0005687">
    <property type="term" value="C:U4 snRNP"/>
    <property type="evidence" value="ECO:0007669"/>
    <property type="project" value="EnsemblFungi"/>
</dbReference>
<dbReference type="PIRSF" id="PIRSF006609">
    <property type="entry name" value="snRNP_SmF"/>
    <property type="match status" value="1"/>
</dbReference>
<dbReference type="CDD" id="cd01722">
    <property type="entry name" value="Sm_F"/>
    <property type="match status" value="1"/>
</dbReference>